<dbReference type="PANTHER" id="PTHR12087">
    <property type="entry name" value="ORIGIN RECOGNITION COMPLEX SUBUNIT 4"/>
    <property type="match status" value="1"/>
</dbReference>
<feature type="compositionally biased region" description="Acidic residues" evidence="1">
    <location>
        <begin position="174"/>
        <end position="183"/>
    </location>
</feature>
<sequence length="183" mass="19826">MQEISRQLSSQVLPSLLPKTPAGALPGNDEENPFFDTPTENTESIELSVSPAHMHMLIACIPTLGQLTIIVLDAFDLFAQHPCQSLLYSLFNTVQSLRAGGGNKGLAVIGITTRIDSSIRPEFSYLHTGLLPRMPLLPLGAPDMRMKLGVPIAGGDWDEQEEDKEDEGVHSYDADEGGDLGWA</sequence>
<dbReference type="OrthoDB" id="343623at2759"/>
<feature type="region of interest" description="Disordered" evidence="1">
    <location>
        <begin position="16"/>
        <end position="39"/>
    </location>
</feature>
<evidence type="ECO:0000256" key="1">
    <source>
        <dbReference type="SAM" id="MobiDB-lite"/>
    </source>
</evidence>
<accession>A0A6A4H637</accession>
<dbReference type="Gene3D" id="3.40.50.300">
    <property type="entry name" value="P-loop containing nucleotide triphosphate hydrolases"/>
    <property type="match status" value="1"/>
</dbReference>
<dbReference type="GO" id="GO:0005664">
    <property type="term" value="C:nuclear origin of replication recognition complex"/>
    <property type="evidence" value="ECO:0007669"/>
    <property type="project" value="TreeGrafter"/>
</dbReference>
<dbReference type="AlphaFoldDB" id="A0A6A4H637"/>
<dbReference type="InterPro" id="IPR027417">
    <property type="entry name" value="P-loop_NTPase"/>
</dbReference>
<proteinExistence type="predicted"/>
<reference evidence="2" key="1">
    <citation type="journal article" date="2019" name="Environ. Microbiol.">
        <title>Fungal ecological strategies reflected in gene transcription - a case study of two litter decomposers.</title>
        <authorList>
            <person name="Barbi F."/>
            <person name="Kohler A."/>
            <person name="Barry K."/>
            <person name="Baskaran P."/>
            <person name="Daum C."/>
            <person name="Fauchery L."/>
            <person name="Ihrmark K."/>
            <person name="Kuo A."/>
            <person name="LaButti K."/>
            <person name="Lipzen A."/>
            <person name="Morin E."/>
            <person name="Grigoriev I.V."/>
            <person name="Henrissat B."/>
            <person name="Lindahl B."/>
            <person name="Martin F."/>
        </authorList>
    </citation>
    <scope>NUCLEOTIDE SEQUENCE</scope>
    <source>
        <strain evidence="2">JB14</strain>
    </source>
</reference>
<name>A0A6A4H637_9AGAR</name>
<evidence type="ECO:0000313" key="2">
    <source>
        <dbReference type="EMBL" id="KAE9393571.1"/>
    </source>
</evidence>
<protein>
    <submittedName>
        <fullName evidence="2">Uncharacterized protein</fullName>
    </submittedName>
</protein>
<feature type="compositionally biased region" description="Acidic residues" evidence="1">
    <location>
        <begin position="156"/>
        <end position="166"/>
    </location>
</feature>
<dbReference type="GO" id="GO:0003688">
    <property type="term" value="F:DNA replication origin binding"/>
    <property type="evidence" value="ECO:0007669"/>
    <property type="project" value="TreeGrafter"/>
</dbReference>
<dbReference type="InterPro" id="IPR016527">
    <property type="entry name" value="ORC4"/>
</dbReference>
<dbReference type="PANTHER" id="PTHR12087:SF0">
    <property type="entry name" value="ORIGIN RECOGNITION COMPLEX SUBUNIT 4"/>
    <property type="match status" value="1"/>
</dbReference>
<dbReference type="EMBL" id="ML769569">
    <property type="protein sequence ID" value="KAE9393571.1"/>
    <property type="molecule type" value="Genomic_DNA"/>
</dbReference>
<feature type="region of interest" description="Disordered" evidence="1">
    <location>
        <begin position="155"/>
        <end position="183"/>
    </location>
</feature>
<dbReference type="Proteomes" id="UP000799118">
    <property type="component" value="Unassembled WGS sequence"/>
</dbReference>
<gene>
    <name evidence="2" type="ORF">BT96DRAFT_999347</name>
</gene>
<keyword evidence="3" id="KW-1185">Reference proteome</keyword>
<evidence type="ECO:0000313" key="3">
    <source>
        <dbReference type="Proteomes" id="UP000799118"/>
    </source>
</evidence>
<dbReference type="GO" id="GO:0006270">
    <property type="term" value="P:DNA replication initiation"/>
    <property type="evidence" value="ECO:0007669"/>
    <property type="project" value="TreeGrafter"/>
</dbReference>
<organism evidence="2 3">
    <name type="scientific">Gymnopus androsaceus JB14</name>
    <dbReference type="NCBI Taxonomy" id="1447944"/>
    <lineage>
        <taxon>Eukaryota</taxon>
        <taxon>Fungi</taxon>
        <taxon>Dikarya</taxon>
        <taxon>Basidiomycota</taxon>
        <taxon>Agaricomycotina</taxon>
        <taxon>Agaricomycetes</taxon>
        <taxon>Agaricomycetidae</taxon>
        <taxon>Agaricales</taxon>
        <taxon>Marasmiineae</taxon>
        <taxon>Omphalotaceae</taxon>
        <taxon>Gymnopus</taxon>
    </lineage>
</organism>